<reference evidence="1" key="1">
    <citation type="journal article" date="2013" name="Environ. Microbiol.">
        <title>Seasonally variable intestinal metagenomes of the red palm weevil (Rhynchophorus ferrugineus).</title>
        <authorList>
            <person name="Jia S."/>
            <person name="Zhang X."/>
            <person name="Zhang G."/>
            <person name="Yin A."/>
            <person name="Zhang S."/>
            <person name="Li F."/>
            <person name="Wang L."/>
            <person name="Zhao D."/>
            <person name="Yun Q."/>
            <person name="Tala"/>
            <person name="Wang J."/>
            <person name="Sun G."/>
            <person name="Baabdullah M."/>
            <person name="Yu X."/>
            <person name="Hu S."/>
            <person name="Al-Mssallem I.S."/>
            <person name="Yu J."/>
        </authorList>
    </citation>
    <scope>NUCLEOTIDE SEQUENCE</scope>
</reference>
<dbReference type="EMBL" id="KF126646">
    <property type="protein sequence ID" value="AIA93994.1"/>
    <property type="molecule type" value="Genomic_DNA"/>
</dbReference>
<accession>A0A060CFL3</accession>
<protein>
    <submittedName>
        <fullName evidence="1">CAZy families GH94 protein</fullName>
    </submittedName>
</protein>
<dbReference type="AlphaFoldDB" id="A0A060CFL3"/>
<sequence>MPPDLDGLDVELVLAGHPIKICYRVSHDGCGPRSVELNGVVLGFVREENPYRCGGVRIPLDQFKSGAGRCG</sequence>
<proteinExistence type="predicted"/>
<evidence type="ECO:0000313" key="1">
    <source>
        <dbReference type="EMBL" id="AIA93994.1"/>
    </source>
</evidence>
<name>A0A060CFL3_9GAMM</name>
<organism evidence="1">
    <name type="scientific">uncultured Methylococcus sp</name>
    <dbReference type="NCBI Taxonomy" id="236501"/>
    <lineage>
        <taxon>Bacteria</taxon>
        <taxon>Pseudomonadati</taxon>
        <taxon>Pseudomonadota</taxon>
        <taxon>Gammaproteobacteria</taxon>
        <taxon>Methylococcales</taxon>
        <taxon>Methylococcaceae</taxon>
        <taxon>Methylococcus</taxon>
        <taxon>environmental samples</taxon>
    </lineage>
</organism>